<protein>
    <recommendedName>
        <fullName evidence="4">AB hydrolase-1 domain-containing protein</fullName>
    </recommendedName>
</protein>
<evidence type="ECO:0008006" key="4">
    <source>
        <dbReference type="Google" id="ProtNLM"/>
    </source>
</evidence>
<dbReference type="GO" id="GO:0047372">
    <property type="term" value="F:monoacylglycerol lipase activity"/>
    <property type="evidence" value="ECO:0007669"/>
    <property type="project" value="TreeGrafter"/>
</dbReference>
<dbReference type="AlphaFoldDB" id="A0A3P7MXU4"/>
<accession>A0A3P7MXU4</accession>
<proteinExistence type="inferred from homology"/>
<dbReference type="GO" id="GO:0051792">
    <property type="term" value="P:medium-chain fatty acid biosynthetic process"/>
    <property type="evidence" value="ECO:0007669"/>
    <property type="project" value="TreeGrafter"/>
</dbReference>
<reference evidence="2 3" key="1">
    <citation type="submission" date="2018-11" db="EMBL/GenBank/DDBJ databases">
        <authorList>
            <consortium name="Pathogen Informatics"/>
        </authorList>
    </citation>
    <scope>NUCLEOTIDE SEQUENCE [LARGE SCALE GENOMIC DNA]</scope>
</reference>
<sequence>MFEGLCDWNAVMASKTVRDFDTAFTAPMFGYSSCAEYYHAAALYWKVHNIPIPTVCLNAADDCFSPIESIPFSDIEKSRNVAVAVTRHGGHIAFMNKANPLANGLVEDFIVQCTGLMLS</sequence>
<dbReference type="GO" id="GO:0008126">
    <property type="term" value="F:acetylesterase activity"/>
    <property type="evidence" value="ECO:0007669"/>
    <property type="project" value="TreeGrafter"/>
</dbReference>
<keyword evidence="3" id="KW-1185">Reference proteome</keyword>
<dbReference type="InterPro" id="IPR050960">
    <property type="entry name" value="AB_hydrolase_4_sf"/>
</dbReference>
<comment type="similarity">
    <text evidence="1">Belongs to the AB hydrolase superfamily. AB hydrolase 4 family.</text>
</comment>
<dbReference type="PANTHER" id="PTHR10794:SF63">
    <property type="entry name" value="ALPHA_BETA HYDROLASE 1, ISOFORM A"/>
    <property type="match status" value="1"/>
</dbReference>
<gene>
    <name evidence="2" type="ORF">GPUH_LOCUS19834</name>
</gene>
<dbReference type="OrthoDB" id="247542at2759"/>
<dbReference type="EMBL" id="UYRT01089236">
    <property type="protein sequence ID" value="VDN34685.1"/>
    <property type="molecule type" value="Genomic_DNA"/>
</dbReference>
<dbReference type="Proteomes" id="UP000271098">
    <property type="component" value="Unassembled WGS sequence"/>
</dbReference>
<dbReference type="InterPro" id="IPR029058">
    <property type="entry name" value="AB_hydrolase_fold"/>
</dbReference>
<dbReference type="SUPFAM" id="SSF53474">
    <property type="entry name" value="alpha/beta-Hydrolases"/>
    <property type="match status" value="1"/>
</dbReference>
<dbReference type="PANTHER" id="PTHR10794">
    <property type="entry name" value="ABHYDROLASE DOMAIN-CONTAINING PROTEIN"/>
    <property type="match status" value="1"/>
</dbReference>
<dbReference type="GO" id="GO:0051793">
    <property type="term" value="P:medium-chain fatty acid catabolic process"/>
    <property type="evidence" value="ECO:0007669"/>
    <property type="project" value="TreeGrafter"/>
</dbReference>
<evidence type="ECO:0000256" key="1">
    <source>
        <dbReference type="ARBA" id="ARBA00010884"/>
    </source>
</evidence>
<organism evidence="2 3">
    <name type="scientific">Gongylonema pulchrum</name>
    <dbReference type="NCBI Taxonomy" id="637853"/>
    <lineage>
        <taxon>Eukaryota</taxon>
        <taxon>Metazoa</taxon>
        <taxon>Ecdysozoa</taxon>
        <taxon>Nematoda</taxon>
        <taxon>Chromadorea</taxon>
        <taxon>Rhabditida</taxon>
        <taxon>Spirurina</taxon>
        <taxon>Spiruromorpha</taxon>
        <taxon>Spiruroidea</taxon>
        <taxon>Gongylonematidae</taxon>
        <taxon>Gongylonema</taxon>
    </lineage>
</organism>
<evidence type="ECO:0000313" key="3">
    <source>
        <dbReference type="Proteomes" id="UP000271098"/>
    </source>
</evidence>
<evidence type="ECO:0000313" key="2">
    <source>
        <dbReference type="EMBL" id="VDN34685.1"/>
    </source>
</evidence>
<name>A0A3P7MXU4_9BILA</name>